<name>A0A6J7X6X0_9CAUD</name>
<proteinExistence type="predicted"/>
<reference evidence="1" key="1">
    <citation type="submission" date="2020-05" db="EMBL/GenBank/DDBJ databases">
        <authorList>
            <person name="Chiriac C."/>
            <person name="Salcher M."/>
            <person name="Ghai R."/>
            <person name="Kavagutti S V."/>
        </authorList>
    </citation>
    <scope>NUCLEOTIDE SEQUENCE</scope>
</reference>
<organism evidence="1">
    <name type="scientific">uncultured Caudovirales phage</name>
    <dbReference type="NCBI Taxonomy" id="2100421"/>
    <lineage>
        <taxon>Viruses</taxon>
        <taxon>Duplodnaviria</taxon>
        <taxon>Heunggongvirae</taxon>
        <taxon>Uroviricota</taxon>
        <taxon>Caudoviricetes</taxon>
        <taxon>Peduoviridae</taxon>
        <taxon>Maltschvirus</taxon>
        <taxon>Maltschvirus maltsch</taxon>
    </lineage>
</organism>
<dbReference type="EMBL" id="LR798330">
    <property type="protein sequence ID" value="CAB5224135.1"/>
    <property type="molecule type" value="Genomic_DNA"/>
</dbReference>
<protein>
    <submittedName>
        <fullName evidence="1">Uncharacterized protein</fullName>
    </submittedName>
</protein>
<gene>
    <name evidence="1" type="ORF">UFOVP386_27</name>
</gene>
<sequence length="202" mass="23892">MKAKDIKISLYGDYSRYNVGQYIDYMTNSGSELNRIMAITGLKRDEAVKLSPGQMNELIEFFEAIIKNPVASFKQKWNHNGITYGFHPFLDGLSFAEWLDLNKCMKDFPKSLDEVLAILYRPIKMELYDKYEIEDYDYSAMQGRKKIFREMPLHHANACMLFFSIIRKRLLIVFQEHLEEETLEQMEIAMKMMEEELTKHQS</sequence>
<accession>A0A6J7X6X0</accession>
<evidence type="ECO:0000313" key="1">
    <source>
        <dbReference type="EMBL" id="CAB5224135.1"/>
    </source>
</evidence>